<evidence type="ECO:0000313" key="1">
    <source>
        <dbReference type="EMBL" id="KAI9377719.1"/>
    </source>
</evidence>
<proteinExistence type="predicted"/>
<reference evidence="1 2" key="1">
    <citation type="journal article" date="2006" name="Science">
        <title>The genome of black cottonwood, Populus trichocarpa (Torr. &amp; Gray).</title>
        <authorList>
            <person name="Tuskan G.A."/>
            <person name="Difazio S."/>
            <person name="Jansson S."/>
            <person name="Bohlmann J."/>
            <person name="Grigoriev I."/>
            <person name="Hellsten U."/>
            <person name="Putnam N."/>
            <person name="Ralph S."/>
            <person name="Rombauts S."/>
            <person name="Salamov A."/>
            <person name="Schein J."/>
            <person name="Sterck L."/>
            <person name="Aerts A."/>
            <person name="Bhalerao R.R."/>
            <person name="Bhalerao R.P."/>
            <person name="Blaudez D."/>
            <person name="Boerjan W."/>
            <person name="Brun A."/>
            <person name="Brunner A."/>
            <person name="Busov V."/>
            <person name="Campbell M."/>
            <person name="Carlson J."/>
            <person name="Chalot M."/>
            <person name="Chapman J."/>
            <person name="Chen G.L."/>
            <person name="Cooper D."/>
            <person name="Coutinho P.M."/>
            <person name="Couturier J."/>
            <person name="Covert S."/>
            <person name="Cronk Q."/>
            <person name="Cunningham R."/>
            <person name="Davis J."/>
            <person name="Degroeve S."/>
            <person name="Dejardin A."/>
            <person name="Depamphilis C."/>
            <person name="Detter J."/>
            <person name="Dirks B."/>
            <person name="Dubchak I."/>
            <person name="Duplessis S."/>
            <person name="Ehlting J."/>
            <person name="Ellis B."/>
            <person name="Gendler K."/>
            <person name="Goodstein D."/>
            <person name="Gribskov M."/>
            <person name="Grimwood J."/>
            <person name="Groover A."/>
            <person name="Gunter L."/>
            <person name="Hamberger B."/>
            <person name="Heinze B."/>
            <person name="Helariutta Y."/>
            <person name="Henrissat B."/>
            <person name="Holligan D."/>
            <person name="Holt R."/>
            <person name="Huang W."/>
            <person name="Islam-Faridi N."/>
            <person name="Jones S."/>
            <person name="Jones-Rhoades M."/>
            <person name="Jorgensen R."/>
            <person name="Joshi C."/>
            <person name="Kangasjarvi J."/>
            <person name="Karlsson J."/>
            <person name="Kelleher C."/>
            <person name="Kirkpatrick R."/>
            <person name="Kirst M."/>
            <person name="Kohler A."/>
            <person name="Kalluri U."/>
            <person name="Larimer F."/>
            <person name="Leebens-Mack J."/>
            <person name="Leple J.C."/>
            <person name="Locascio P."/>
            <person name="Lou Y."/>
            <person name="Lucas S."/>
            <person name="Martin F."/>
            <person name="Montanini B."/>
            <person name="Napoli C."/>
            <person name="Nelson D.R."/>
            <person name="Nelson C."/>
            <person name="Nieminen K."/>
            <person name="Nilsson O."/>
            <person name="Pereda V."/>
            <person name="Peter G."/>
            <person name="Philippe R."/>
            <person name="Pilate G."/>
            <person name="Poliakov A."/>
            <person name="Razumovskaya J."/>
            <person name="Richardson P."/>
            <person name="Rinaldi C."/>
            <person name="Ritland K."/>
            <person name="Rouze P."/>
            <person name="Ryaboy D."/>
            <person name="Schmutz J."/>
            <person name="Schrader J."/>
            <person name="Segerman B."/>
            <person name="Shin H."/>
            <person name="Siddiqui A."/>
            <person name="Sterky F."/>
            <person name="Terry A."/>
            <person name="Tsai C.J."/>
            <person name="Uberbacher E."/>
            <person name="Unneberg P."/>
            <person name="Vahala J."/>
            <person name="Wall K."/>
            <person name="Wessler S."/>
            <person name="Yang G."/>
            <person name="Yin T."/>
            <person name="Douglas C."/>
            <person name="Marra M."/>
            <person name="Sandberg G."/>
            <person name="Van de Peer Y."/>
            <person name="Rokhsar D."/>
        </authorList>
    </citation>
    <scope>NUCLEOTIDE SEQUENCE [LARGE SCALE GENOMIC DNA]</scope>
    <source>
        <strain evidence="2">cv. Nisqually</strain>
    </source>
</reference>
<sequence length="98" mass="11371">MKHYQITIRVNLERQIKLSRDHPGEIKIWSRRSTLLPEFVNSSVRIYNGKTFVRTKISEGKVGLKFGECLACLQSNLQGRSVGVRKTWCINSFDIELF</sequence>
<comment type="caution">
    <text evidence="1">The sequence shown here is derived from an EMBL/GenBank/DDBJ whole genome shotgun (WGS) entry which is preliminary data.</text>
</comment>
<gene>
    <name evidence="1" type="ORF">POPTR_019G101950v4</name>
</gene>
<dbReference type="EMBL" id="CM009308">
    <property type="protein sequence ID" value="KAI9377719.1"/>
    <property type="molecule type" value="Genomic_DNA"/>
</dbReference>
<keyword evidence="2" id="KW-1185">Reference proteome</keyword>
<protein>
    <submittedName>
        <fullName evidence="1">Uncharacterized protein</fullName>
    </submittedName>
</protein>
<dbReference type="Proteomes" id="UP000006729">
    <property type="component" value="Chromosome 19"/>
</dbReference>
<name>A0ACC0RKW9_POPTR</name>
<organism evidence="1 2">
    <name type="scientific">Populus trichocarpa</name>
    <name type="common">Western balsam poplar</name>
    <name type="synonym">Populus balsamifera subsp. trichocarpa</name>
    <dbReference type="NCBI Taxonomy" id="3694"/>
    <lineage>
        <taxon>Eukaryota</taxon>
        <taxon>Viridiplantae</taxon>
        <taxon>Streptophyta</taxon>
        <taxon>Embryophyta</taxon>
        <taxon>Tracheophyta</taxon>
        <taxon>Spermatophyta</taxon>
        <taxon>Magnoliopsida</taxon>
        <taxon>eudicotyledons</taxon>
        <taxon>Gunneridae</taxon>
        <taxon>Pentapetalae</taxon>
        <taxon>rosids</taxon>
        <taxon>fabids</taxon>
        <taxon>Malpighiales</taxon>
        <taxon>Salicaceae</taxon>
        <taxon>Saliceae</taxon>
        <taxon>Populus</taxon>
    </lineage>
</organism>
<accession>A0ACC0RKW9</accession>
<evidence type="ECO:0000313" key="2">
    <source>
        <dbReference type="Proteomes" id="UP000006729"/>
    </source>
</evidence>